<dbReference type="GO" id="GO:1990077">
    <property type="term" value="C:primosome complex"/>
    <property type="evidence" value="ECO:0007669"/>
    <property type="project" value="UniProtKB-UniRule"/>
</dbReference>
<organism evidence="14 15">
    <name type="scientific">Streptococcus agalactiae CCUG 29376</name>
    <dbReference type="NCBI Taxonomy" id="1105255"/>
    <lineage>
        <taxon>Bacteria</taxon>
        <taxon>Bacillati</taxon>
        <taxon>Bacillota</taxon>
        <taxon>Bacilli</taxon>
        <taxon>Lactobacillales</taxon>
        <taxon>Streptococcaceae</taxon>
        <taxon>Streptococcus</taxon>
    </lineage>
</organism>
<dbReference type="PROSITE" id="PS51199">
    <property type="entry name" value="SF4_HELICASE"/>
    <property type="match status" value="1"/>
</dbReference>
<dbReference type="Gene3D" id="1.10.860.10">
    <property type="entry name" value="DNAb Helicase, Chain A"/>
    <property type="match status" value="1"/>
</dbReference>
<dbReference type="AlphaFoldDB" id="A0AAV3JIS0"/>
<evidence type="ECO:0000256" key="3">
    <source>
        <dbReference type="ARBA" id="ARBA00022705"/>
    </source>
</evidence>
<evidence type="ECO:0000256" key="10">
    <source>
        <dbReference type="ARBA" id="ARBA00048954"/>
    </source>
</evidence>
<evidence type="ECO:0000256" key="8">
    <source>
        <dbReference type="ARBA" id="ARBA00023125"/>
    </source>
</evidence>
<evidence type="ECO:0000256" key="5">
    <source>
        <dbReference type="ARBA" id="ARBA00022801"/>
    </source>
</evidence>
<dbReference type="GO" id="GO:0042802">
    <property type="term" value="F:identical protein binding"/>
    <property type="evidence" value="ECO:0007669"/>
    <property type="project" value="UniProtKB-ARBA"/>
</dbReference>
<dbReference type="InterPro" id="IPR007693">
    <property type="entry name" value="DNA_helicase_DnaB-like_N"/>
</dbReference>
<dbReference type="GO" id="GO:0043139">
    <property type="term" value="F:5'-3' DNA helicase activity"/>
    <property type="evidence" value="ECO:0007669"/>
    <property type="project" value="UniProtKB-EC"/>
</dbReference>
<dbReference type="GO" id="GO:0005524">
    <property type="term" value="F:ATP binding"/>
    <property type="evidence" value="ECO:0007669"/>
    <property type="project" value="UniProtKB-UniRule"/>
</dbReference>
<dbReference type="Gene3D" id="3.40.50.300">
    <property type="entry name" value="P-loop containing nucleotide triphosphate hydrolases"/>
    <property type="match status" value="1"/>
</dbReference>
<dbReference type="SUPFAM" id="SSF48024">
    <property type="entry name" value="N-terminal domain of DnaB helicase"/>
    <property type="match status" value="1"/>
</dbReference>
<feature type="domain" description="SF4 helicase" evidence="13">
    <location>
        <begin position="176"/>
        <end position="443"/>
    </location>
</feature>
<keyword evidence="4 12" id="KW-0547">Nucleotide-binding</keyword>
<dbReference type="RefSeq" id="WP_000343908.1">
    <property type="nucleotide sequence ID" value="NZ_ANDB01000022.1"/>
</dbReference>
<evidence type="ECO:0000256" key="7">
    <source>
        <dbReference type="ARBA" id="ARBA00022840"/>
    </source>
</evidence>
<keyword evidence="7 12" id="KW-0067">ATP-binding</keyword>
<keyword evidence="9" id="KW-0413">Isomerase</keyword>
<evidence type="ECO:0000256" key="2">
    <source>
        <dbReference type="ARBA" id="ARBA00022515"/>
    </source>
</evidence>
<proteinExistence type="inferred from homology"/>
<evidence type="ECO:0000256" key="6">
    <source>
        <dbReference type="ARBA" id="ARBA00022806"/>
    </source>
</evidence>
<evidence type="ECO:0000256" key="12">
    <source>
        <dbReference type="RuleBase" id="RU362085"/>
    </source>
</evidence>
<dbReference type="Proteomes" id="UP000015267">
    <property type="component" value="Unassembled WGS sequence"/>
</dbReference>
<dbReference type="GO" id="GO:0003677">
    <property type="term" value="F:DNA binding"/>
    <property type="evidence" value="ECO:0007669"/>
    <property type="project" value="UniProtKB-UniRule"/>
</dbReference>
<keyword evidence="3 12" id="KW-0235">DNA replication</keyword>
<keyword evidence="6 12" id="KW-0347">Helicase</keyword>
<dbReference type="NCBIfam" id="NF004384">
    <property type="entry name" value="PRK05748.1"/>
    <property type="match status" value="1"/>
</dbReference>
<name>A0AAV3JIS0_STRAG</name>
<evidence type="ECO:0000313" key="15">
    <source>
        <dbReference type="Proteomes" id="UP000015267"/>
    </source>
</evidence>
<dbReference type="SUPFAM" id="SSF52540">
    <property type="entry name" value="P-loop containing nucleoside triphosphate hydrolases"/>
    <property type="match status" value="1"/>
</dbReference>
<dbReference type="EC" id="5.6.2.3" evidence="11 12"/>
<dbReference type="GO" id="GO:0016787">
    <property type="term" value="F:hydrolase activity"/>
    <property type="evidence" value="ECO:0007669"/>
    <property type="project" value="UniProtKB-KW"/>
</dbReference>
<dbReference type="InterPro" id="IPR016136">
    <property type="entry name" value="DNA_helicase_N/primase_C"/>
</dbReference>
<dbReference type="GO" id="GO:0006269">
    <property type="term" value="P:DNA replication, synthesis of primer"/>
    <property type="evidence" value="ECO:0007669"/>
    <property type="project" value="UniProtKB-UniRule"/>
</dbReference>
<dbReference type="FunFam" id="1.10.860.10:FF:000001">
    <property type="entry name" value="Replicative DNA helicase"/>
    <property type="match status" value="1"/>
</dbReference>
<dbReference type="Pfam" id="PF03796">
    <property type="entry name" value="DnaB_C"/>
    <property type="match status" value="1"/>
</dbReference>
<dbReference type="InterPro" id="IPR007694">
    <property type="entry name" value="DNA_helicase_DnaB-like_C"/>
</dbReference>
<dbReference type="InterPro" id="IPR027417">
    <property type="entry name" value="P-loop_NTPase"/>
</dbReference>
<keyword evidence="5 12" id="KW-0378">Hydrolase</keyword>
<dbReference type="CDD" id="cd00984">
    <property type="entry name" value="DnaB_C"/>
    <property type="match status" value="1"/>
</dbReference>
<evidence type="ECO:0000256" key="11">
    <source>
        <dbReference type="NCBIfam" id="TIGR00665"/>
    </source>
</evidence>
<gene>
    <name evidence="14" type="ORF">SAG0055_02550</name>
</gene>
<dbReference type="InterPro" id="IPR036185">
    <property type="entry name" value="DNA_heli_DnaB-like_N_sf"/>
</dbReference>
<dbReference type="NCBIfam" id="TIGR00665">
    <property type="entry name" value="DnaB"/>
    <property type="match status" value="1"/>
</dbReference>
<dbReference type="PANTHER" id="PTHR30153">
    <property type="entry name" value="REPLICATIVE DNA HELICASE DNAB"/>
    <property type="match status" value="1"/>
</dbReference>
<protein>
    <recommendedName>
        <fullName evidence="11 12">Replicative DNA helicase</fullName>
        <ecNumber evidence="11 12">5.6.2.3</ecNumber>
    </recommendedName>
</protein>
<evidence type="ECO:0000256" key="9">
    <source>
        <dbReference type="ARBA" id="ARBA00023235"/>
    </source>
</evidence>
<dbReference type="FunFam" id="3.40.50.300:FF:000076">
    <property type="entry name" value="Replicative DNA helicase"/>
    <property type="match status" value="1"/>
</dbReference>
<comment type="function">
    <text evidence="12">The main replicative DNA helicase, it participates in initiation and elongation during chromosome replication. Travels ahead of the DNA replisome, separating dsDNA into templates for DNA synthesis. A processive ATP-dependent 5'-3' DNA helicase it has DNA-dependent ATPase activity.</text>
</comment>
<evidence type="ECO:0000256" key="1">
    <source>
        <dbReference type="ARBA" id="ARBA00008428"/>
    </source>
</evidence>
<sequence length="443" mass="49472">MDELKVLPHDIQAEQSVLGSIFIKPEKMIEVAEYLKPDDFYRPAHKILFKAMVNLADRGEAIDIVTIKSALESTDELGMVGGISYIAEVVNAVPTSSHAEHYAKIVAKKAQLRSIIGNLSDSIGNAYDEDMDIDEIIAKAERSLIEVSQATNKSSFRPIHDVLLENHAKIEERSNNTSQITGIETGFYDFDKLITGLHEDQLIVLAARPAMGKTALALNIAQNVATKSNKAVAVFSLEMGAESLVERMLSAEGTIINHHIRTGNLTVNEWQRLIYAQGQLAEAPIFIDDTAGVKITDIRARARRLSQETDGLGLIVIDYLQLIQGSRSDNRQQEVSEISRQLKIIAKELKVPVIALSQLSRGVEQRNDKRPIMSDLRESGSIEQDADIVAFLYRDAYYQDKKDGQPENDITELIIRKNRHGNLGTVKLYFHKEYTKFSSVEEE</sequence>
<dbReference type="EMBL" id="ANDB01000022">
    <property type="protein sequence ID" value="EPW15269.1"/>
    <property type="molecule type" value="Genomic_DNA"/>
</dbReference>
<dbReference type="InterPro" id="IPR007692">
    <property type="entry name" value="DNA_helicase_DnaB"/>
</dbReference>
<reference evidence="14 15" key="1">
    <citation type="submission" date="2012-10" db="EMBL/GenBank/DDBJ databases">
        <authorList>
            <person name="Zadoks R.N."/>
            <person name="Moroni P."/>
            <person name="Richards V.P."/>
            <person name="Durkin S.A.S."/>
            <person name="Kim M."/>
            <person name="Pavinski Bitar P.D."/>
            <person name="Stanhope M.J."/>
            <person name="Town C.D."/>
            <person name="Venter J.C."/>
        </authorList>
    </citation>
    <scope>NUCLEOTIDE SEQUENCE [LARGE SCALE GENOMIC DNA]</scope>
    <source>
        <strain evidence="14 15">CCUG 29376</strain>
    </source>
</reference>
<accession>A0AAV3JIS0</accession>
<comment type="similarity">
    <text evidence="1 12">Belongs to the helicase family. DnaB subfamily.</text>
</comment>
<comment type="catalytic activity">
    <reaction evidence="10 12">
        <text>ATP + H2O = ADP + phosphate + H(+)</text>
        <dbReference type="Rhea" id="RHEA:13065"/>
        <dbReference type="ChEBI" id="CHEBI:15377"/>
        <dbReference type="ChEBI" id="CHEBI:15378"/>
        <dbReference type="ChEBI" id="CHEBI:30616"/>
        <dbReference type="ChEBI" id="CHEBI:43474"/>
        <dbReference type="ChEBI" id="CHEBI:456216"/>
        <dbReference type="EC" id="5.6.2.3"/>
    </reaction>
</comment>
<dbReference type="GO" id="GO:0005829">
    <property type="term" value="C:cytosol"/>
    <property type="evidence" value="ECO:0007669"/>
    <property type="project" value="TreeGrafter"/>
</dbReference>
<keyword evidence="8 12" id="KW-0238">DNA-binding</keyword>
<evidence type="ECO:0000259" key="13">
    <source>
        <dbReference type="PROSITE" id="PS51199"/>
    </source>
</evidence>
<dbReference type="Pfam" id="PF00772">
    <property type="entry name" value="DnaB"/>
    <property type="match status" value="1"/>
</dbReference>
<evidence type="ECO:0000256" key="4">
    <source>
        <dbReference type="ARBA" id="ARBA00022741"/>
    </source>
</evidence>
<keyword evidence="2 12" id="KW-0639">Primosome</keyword>
<dbReference type="PANTHER" id="PTHR30153:SF2">
    <property type="entry name" value="REPLICATIVE DNA HELICASE"/>
    <property type="match status" value="1"/>
</dbReference>
<evidence type="ECO:0000313" key="14">
    <source>
        <dbReference type="EMBL" id="EPW15269.1"/>
    </source>
</evidence>
<comment type="caution">
    <text evidence="14">The sequence shown here is derived from an EMBL/GenBank/DDBJ whole genome shotgun (WGS) entry which is preliminary data.</text>
</comment>